<dbReference type="InterPro" id="IPR012312">
    <property type="entry name" value="Hemerythrin-like"/>
</dbReference>
<accession>A0A5B8CRN3</accession>
<dbReference type="EMBL" id="CP040946">
    <property type="protein sequence ID" value="QDC43948.1"/>
    <property type="molecule type" value="Genomic_DNA"/>
</dbReference>
<protein>
    <submittedName>
        <fullName evidence="3">Hemerythrin domain-containing protein</fullName>
    </submittedName>
</protein>
<feature type="domain" description="Hemerythrin-like" evidence="2">
    <location>
        <begin position="31"/>
        <end position="149"/>
    </location>
</feature>
<reference evidence="4" key="1">
    <citation type="journal article" date="2019" name="ISME J.">
        <title>Evolution in action: habitat transition from sediment to the pelagial leads to genome streamlining in Methylophilaceae.</title>
        <authorList>
            <person name="Salcher M."/>
            <person name="Schaefle D."/>
            <person name="Kaspar M."/>
            <person name="Neuenschwander S.M."/>
            <person name="Ghai R."/>
        </authorList>
    </citation>
    <scope>NUCLEOTIDE SEQUENCE [LARGE SCALE GENOMIC DNA]</scope>
    <source>
        <strain evidence="4">MMS-M-51</strain>
    </source>
</reference>
<keyword evidence="4" id="KW-1185">Reference proteome</keyword>
<dbReference type="CDD" id="cd12108">
    <property type="entry name" value="Hr-like"/>
    <property type="match status" value="1"/>
</dbReference>
<evidence type="ECO:0000259" key="2">
    <source>
        <dbReference type="Pfam" id="PF01814"/>
    </source>
</evidence>
<dbReference type="RefSeq" id="WP_140003289.1">
    <property type="nucleotide sequence ID" value="NZ_CP040946.1"/>
</dbReference>
<name>A0A5B8CRN3_9PROT</name>
<organism evidence="3 4">
    <name type="scientific">Methylophilus medardicus</name>
    <dbReference type="NCBI Taxonomy" id="2588534"/>
    <lineage>
        <taxon>Bacteria</taxon>
        <taxon>Pseudomonadati</taxon>
        <taxon>Pseudomonadota</taxon>
        <taxon>Betaproteobacteria</taxon>
        <taxon>Nitrosomonadales</taxon>
        <taxon>Methylophilaceae</taxon>
        <taxon>Methylophilus</taxon>
    </lineage>
</organism>
<evidence type="ECO:0000256" key="1">
    <source>
        <dbReference type="SAM" id="MobiDB-lite"/>
    </source>
</evidence>
<gene>
    <name evidence="3" type="ORF">FIU01_05040</name>
</gene>
<dbReference type="Proteomes" id="UP000311008">
    <property type="component" value="Chromosome"/>
</dbReference>
<dbReference type="PANTHER" id="PTHR35585:SF1">
    <property type="entry name" value="HHE DOMAIN PROTEIN (AFU_ORTHOLOGUE AFUA_4G00730)"/>
    <property type="match status" value="1"/>
</dbReference>
<proteinExistence type="predicted"/>
<dbReference type="Pfam" id="PF01814">
    <property type="entry name" value="Hemerythrin"/>
    <property type="match status" value="1"/>
</dbReference>
<dbReference type="KEGG" id="mmec:FIU01_05040"/>
<feature type="region of interest" description="Disordered" evidence="1">
    <location>
        <begin position="1"/>
        <end position="23"/>
    </location>
</feature>
<dbReference type="OrthoDB" id="5512987at2"/>
<feature type="compositionally biased region" description="Low complexity" evidence="1">
    <location>
        <begin position="1"/>
        <end position="12"/>
    </location>
</feature>
<dbReference type="AlphaFoldDB" id="A0A5B8CRN3"/>
<evidence type="ECO:0000313" key="3">
    <source>
        <dbReference type="EMBL" id="QDC43948.1"/>
    </source>
</evidence>
<feature type="compositionally biased region" description="Basic and acidic residues" evidence="1">
    <location>
        <begin position="13"/>
        <end position="23"/>
    </location>
</feature>
<sequence>MTTQTTTKPTTTPEKKSQKKPAADPVKHDVIVLLKLDHTAVKKLFNQYDQLAKQGNVAAKVKIANQICAELIVHTRAEEEVFYPPALAATHEDAMFNEADVEHDSAKDLMLQILSMDARDPMYDAKLTVLGEYITHHVDEEESEMFPLVRETKALDLKQLGETLKARKDALLATLQDAGGTLDPQRIRKMLGVKRGH</sequence>
<evidence type="ECO:0000313" key="4">
    <source>
        <dbReference type="Proteomes" id="UP000311008"/>
    </source>
</evidence>
<dbReference type="Gene3D" id="1.20.120.520">
    <property type="entry name" value="nmb1532 protein domain like"/>
    <property type="match status" value="1"/>
</dbReference>
<dbReference type="PANTHER" id="PTHR35585">
    <property type="entry name" value="HHE DOMAIN PROTEIN (AFU_ORTHOLOGUE AFUA_4G00730)"/>
    <property type="match status" value="1"/>
</dbReference>